<dbReference type="PROSITE" id="PS51450">
    <property type="entry name" value="LRR"/>
    <property type="match status" value="1"/>
</dbReference>
<dbReference type="InterPro" id="IPR056789">
    <property type="entry name" value="LRR_R13L1-DRL21"/>
</dbReference>
<dbReference type="InterPro" id="IPR001611">
    <property type="entry name" value="Leu-rich_rpt"/>
</dbReference>
<proteinExistence type="predicted"/>
<dbReference type="AlphaFoldDB" id="A0AB40B034"/>
<dbReference type="RefSeq" id="XP_039120074.1">
    <property type="nucleotide sequence ID" value="XM_039264140.1"/>
</dbReference>
<evidence type="ECO:0000313" key="4">
    <source>
        <dbReference type="Proteomes" id="UP001515500"/>
    </source>
</evidence>
<dbReference type="GeneID" id="120256471"/>
<dbReference type="Pfam" id="PF23598">
    <property type="entry name" value="LRR_14"/>
    <property type="match status" value="1"/>
</dbReference>
<keyword evidence="1" id="KW-0677">Repeat</keyword>
<dbReference type="Proteomes" id="UP001515500">
    <property type="component" value="Unplaced"/>
</dbReference>
<organism evidence="4 5">
    <name type="scientific">Dioscorea cayennensis subsp. rotundata</name>
    <name type="common">White Guinea yam</name>
    <name type="synonym">Dioscorea rotundata</name>
    <dbReference type="NCBI Taxonomy" id="55577"/>
    <lineage>
        <taxon>Eukaryota</taxon>
        <taxon>Viridiplantae</taxon>
        <taxon>Streptophyta</taxon>
        <taxon>Embryophyta</taxon>
        <taxon>Tracheophyta</taxon>
        <taxon>Spermatophyta</taxon>
        <taxon>Magnoliopsida</taxon>
        <taxon>Liliopsida</taxon>
        <taxon>Dioscoreales</taxon>
        <taxon>Dioscoreaceae</taxon>
        <taxon>Dioscorea</taxon>
    </lineage>
</organism>
<dbReference type="InterPro" id="IPR044974">
    <property type="entry name" value="Disease_R_plants"/>
</dbReference>
<feature type="domain" description="R13L1/DRL21-like LRR repeat region" evidence="3">
    <location>
        <begin position="210"/>
        <end position="273"/>
    </location>
</feature>
<dbReference type="InterPro" id="IPR055414">
    <property type="entry name" value="LRR_R13L4/SHOC2-like"/>
</dbReference>
<evidence type="ECO:0000313" key="5">
    <source>
        <dbReference type="RefSeq" id="XP_039120074.1"/>
    </source>
</evidence>
<keyword evidence="4" id="KW-1185">Reference proteome</keyword>
<dbReference type="GO" id="GO:0098542">
    <property type="term" value="P:defense response to other organism"/>
    <property type="evidence" value="ECO:0007669"/>
    <property type="project" value="TreeGrafter"/>
</dbReference>
<evidence type="ECO:0000259" key="2">
    <source>
        <dbReference type="Pfam" id="PF23598"/>
    </source>
</evidence>
<reference evidence="5" key="1">
    <citation type="submission" date="2025-08" db="UniProtKB">
        <authorList>
            <consortium name="RefSeq"/>
        </authorList>
    </citation>
    <scope>IDENTIFICATION</scope>
</reference>
<evidence type="ECO:0000259" key="3">
    <source>
        <dbReference type="Pfam" id="PF25019"/>
    </source>
</evidence>
<dbReference type="Gene3D" id="3.80.10.10">
    <property type="entry name" value="Ribonuclease Inhibitor"/>
    <property type="match status" value="1"/>
</dbReference>
<dbReference type="SUPFAM" id="SSF52058">
    <property type="entry name" value="L domain-like"/>
    <property type="match status" value="1"/>
</dbReference>
<dbReference type="InterPro" id="IPR032675">
    <property type="entry name" value="LRR_dom_sf"/>
</dbReference>
<dbReference type="PANTHER" id="PTHR23155">
    <property type="entry name" value="DISEASE RESISTANCE PROTEIN RP"/>
    <property type="match status" value="1"/>
</dbReference>
<accession>A0AB40B034</accession>
<name>A0AB40B034_DIOCR</name>
<dbReference type="Pfam" id="PF25019">
    <property type="entry name" value="LRR_R13L1-DRL21"/>
    <property type="match status" value="1"/>
</dbReference>
<sequence length="319" mass="36437">MAHGFIPSQVEGKEIFDELIGRSLLQIITDKGARPTYYYPSPRYAPRYARDELFSVSGYRVCKMHDLIHDLAQFVIGDECSTLPESNELKKISKRTRHFILNRDVEYDMSDHAPRARTALLVGRNFIGLSKLKLLRVLQLDCVSTSIECLHHLRYLNLSNTDISELPESICMLINLQTLNMNHCYCHTKLPMSIVYMNKYTIVKNAENKIGELKHWNLDGKLVLYGLHKVKNVDEAKEANMSSRQNINSLSFSWGWGASVENAEQVLEALKPHVFQHGLETDSNFKICMDGIKYIINNRIDNALSVDAEVAGHLRTARL</sequence>
<evidence type="ECO:0000256" key="1">
    <source>
        <dbReference type="ARBA" id="ARBA00022737"/>
    </source>
</evidence>
<dbReference type="PANTHER" id="PTHR23155:SF1205">
    <property type="entry name" value="DISEASE RESISTANCE PROTEIN RPM1"/>
    <property type="match status" value="1"/>
</dbReference>
<feature type="domain" description="Disease resistance R13L4/SHOC-2-like LRR" evidence="2">
    <location>
        <begin position="128"/>
        <end position="199"/>
    </location>
</feature>
<gene>
    <name evidence="5" type="primary">LOC120256471</name>
</gene>
<protein>
    <submittedName>
        <fullName evidence="5">Disease resistance protein RGA1</fullName>
    </submittedName>
</protein>